<reference evidence="5" key="1">
    <citation type="submission" date="2021-12" db="EMBL/GenBank/DDBJ databases">
        <title>Alicyclobacillaceae gen. nov., sp. nov., isolated from chalcocite enrichment system.</title>
        <authorList>
            <person name="Jiang Z."/>
        </authorList>
    </citation>
    <scope>NUCLEOTIDE SEQUENCE</scope>
    <source>
        <strain evidence="5">MYW30-H2</strain>
    </source>
</reference>
<dbReference type="RefSeq" id="WP_347435417.1">
    <property type="nucleotide sequence ID" value="NZ_CP089291.1"/>
</dbReference>
<dbReference type="PANTHER" id="PTHR45953">
    <property type="entry name" value="IDURONATE 2-SULFATASE"/>
    <property type="match status" value="1"/>
</dbReference>
<evidence type="ECO:0000256" key="3">
    <source>
        <dbReference type="ARBA" id="ARBA00022801"/>
    </source>
</evidence>
<name>A0ABY4CDX7_9BACL</name>
<gene>
    <name evidence="5" type="ORF">LSG31_12345</name>
</gene>
<sequence length="498" mass="56453">MSKSGPNILFITADQLRADCLRCYGNQIIQTPNIDLIAQNGVQFESAYVANPLCAPSRSSILTGRYPSRHRVWCNGVPLSDHEITLTSILSKNGYHTAVIGKMHFTPAQAPEPEPSFYDSFKNWEIQNLRNWHGPYYGFEEVWMSLGHNSPRGHYRYWLEDNAPDVIDLFGPEHALKPPTEAMQSWKSAVPADYHVSTWIGNTAIDFLKRASENSKPFFAWISFTDPHHPFAPPVPFNHMYDPNQVKTPLKKKDELLDKPPHFYENYSKGTRTEGTRECDVPANVGEQHVREIIAHTYGMISLVDQNIGRILETLDELCLRENTVVIFASDHGDLLGDHGLFFKGPFLYEGLVRVPFIWSFPKEFNVGVGTKSLVSLVDFAPTILDIAGISIPPSMQGKSLVTILNGRQDKVNDSILIEYQSGYSPDLNLRSIRTPKWKLTYYAGANGELYDLENDPGEFINLYQLPAYDSIRNELIKLLLDKMLQIEDRTPIRLSHA</sequence>
<protein>
    <submittedName>
        <fullName evidence="5">Sulfatase-like hydrolase/transferase</fullName>
    </submittedName>
</protein>
<dbReference type="Proteomes" id="UP000830167">
    <property type="component" value="Chromosome"/>
</dbReference>
<dbReference type="PROSITE" id="PS00523">
    <property type="entry name" value="SULFATASE_1"/>
    <property type="match status" value="1"/>
</dbReference>
<evidence type="ECO:0000313" key="5">
    <source>
        <dbReference type="EMBL" id="UOF88738.1"/>
    </source>
</evidence>
<feature type="domain" description="Sulfatase N-terminal" evidence="4">
    <location>
        <begin position="6"/>
        <end position="390"/>
    </location>
</feature>
<organism evidence="5 6">
    <name type="scientific">Fodinisporobacter ferrooxydans</name>
    <dbReference type="NCBI Taxonomy" id="2901836"/>
    <lineage>
        <taxon>Bacteria</taxon>
        <taxon>Bacillati</taxon>
        <taxon>Bacillota</taxon>
        <taxon>Bacilli</taxon>
        <taxon>Bacillales</taxon>
        <taxon>Alicyclobacillaceae</taxon>
        <taxon>Fodinisporobacter</taxon>
    </lineage>
</organism>
<keyword evidence="6" id="KW-1185">Reference proteome</keyword>
<dbReference type="SUPFAM" id="SSF53649">
    <property type="entry name" value="Alkaline phosphatase-like"/>
    <property type="match status" value="1"/>
</dbReference>
<dbReference type="InterPro" id="IPR017850">
    <property type="entry name" value="Alkaline_phosphatase_core_sf"/>
</dbReference>
<evidence type="ECO:0000256" key="1">
    <source>
        <dbReference type="ARBA" id="ARBA00008779"/>
    </source>
</evidence>
<dbReference type="InterPro" id="IPR000917">
    <property type="entry name" value="Sulfatase_N"/>
</dbReference>
<dbReference type="InterPro" id="IPR024607">
    <property type="entry name" value="Sulfatase_CS"/>
</dbReference>
<dbReference type="Pfam" id="PF00884">
    <property type="entry name" value="Sulfatase"/>
    <property type="match status" value="1"/>
</dbReference>
<proteinExistence type="inferred from homology"/>
<dbReference type="PROSITE" id="PS00149">
    <property type="entry name" value="SULFATASE_2"/>
    <property type="match status" value="1"/>
</dbReference>
<evidence type="ECO:0000256" key="2">
    <source>
        <dbReference type="ARBA" id="ARBA00022723"/>
    </source>
</evidence>
<evidence type="ECO:0000313" key="6">
    <source>
        <dbReference type="Proteomes" id="UP000830167"/>
    </source>
</evidence>
<evidence type="ECO:0000259" key="4">
    <source>
        <dbReference type="Pfam" id="PF00884"/>
    </source>
</evidence>
<dbReference type="EMBL" id="CP089291">
    <property type="protein sequence ID" value="UOF88738.1"/>
    <property type="molecule type" value="Genomic_DNA"/>
</dbReference>
<dbReference type="Gene3D" id="3.40.720.10">
    <property type="entry name" value="Alkaline Phosphatase, subunit A"/>
    <property type="match status" value="1"/>
</dbReference>
<comment type="similarity">
    <text evidence="1">Belongs to the sulfatase family.</text>
</comment>
<dbReference type="PANTHER" id="PTHR45953:SF1">
    <property type="entry name" value="IDURONATE 2-SULFATASE"/>
    <property type="match status" value="1"/>
</dbReference>
<accession>A0ABY4CDX7</accession>
<keyword evidence="2" id="KW-0479">Metal-binding</keyword>
<keyword evidence="3" id="KW-0378">Hydrolase</keyword>